<dbReference type="AlphaFoldDB" id="A0A833UTA9"/>
<dbReference type="Pfam" id="PF10263">
    <property type="entry name" value="SprT-like"/>
    <property type="match status" value="1"/>
</dbReference>
<evidence type="ECO:0000313" key="3">
    <source>
        <dbReference type="Proteomes" id="UP000490535"/>
    </source>
</evidence>
<evidence type="ECO:0000259" key="1">
    <source>
        <dbReference type="Pfam" id="PF10263"/>
    </source>
</evidence>
<feature type="domain" description="SprT-like" evidence="1">
    <location>
        <begin position="11"/>
        <end position="88"/>
    </location>
</feature>
<gene>
    <name evidence="2" type="ORF">GAK29_00249</name>
</gene>
<organism evidence="2 3">
    <name type="scientific">Acinetobacter bereziniae</name>
    <name type="common">Acinetobacter genomosp. 10</name>
    <dbReference type="NCBI Taxonomy" id="106648"/>
    <lineage>
        <taxon>Bacteria</taxon>
        <taxon>Pseudomonadati</taxon>
        <taxon>Pseudomonadota</taxon>
        <taxon>Gammaproteobacteria</taxon>
        <taxon>Moraxellales</taxon>
        <taxon>Moraxellaceae</taxon>
        <taxon>Acinetobacter</taxon>
    </lineage>
</organism>
<dbReference type="EMBL" id="WNDP01000003">
    <property type="protein sequence ID" value="KAF1028153.1"/>
    <property type="molecule type" value="Genomic_DNA"/>
</dbReference>
<reference evidence="3" key="1">
    <citation type="journal article" date="2020" name="MBio">
        <title>Horizontal gene transfer to a defensive symbiont with a reduced genome amongst a multipartite beetle microbiome.</title>
        <authorList>
            <person name="Waterworth S.C."/>
            <person name="Florez L.V."/>
            <person name="Rees E.R."/>
            <person name="Hertweck C."/>
            <person name="Kaltenpoth M."/>
            <person name="Kwan J.C."/>
        </authorList>
    </citation>
    <scope>NUCLEOTIDE SEQUENCE [LARGE SCALE GENOMIC DNA]</scope>
</reference>
<sequence length="244" mass="27638">MKLYSLITLQRKANSFGYMSYNRFISIDDKNQFAHELALNPEFFGVKPLIELFQTICHEMVHLYQMSYGKPSQKGYHNKEFAAMMKERGLMASSTGRPGGNDTGQHMADYPIPGGQFLEVSNDLFNEGIIVAWYDRFMPKNTSIHTMLEDQQIATDLTQGISESLLVIPHLPTEIDLSGDLDSIPLGAPEPVIQFVNRPLKPPKSKFKFTCPKCKNNLWGKESLNVICGDCSISFELQINEYED</sequence>
<accession>A0A833UTA9</accession>
<proteinExistence type="predicted"/>
<dbReference type="InterPro" id="IPR006640">
    <property type="entry name" value="SprT-like_domain"/>
</dbReference>
<evidence type="ECO:0000313" key="2">
    <source>
        <dbReference type="EMBL" id="KAF1028153.1"/>
    </source>
</evidence>
<comment type="caution">
    <text evidence="2">The sequence shown here is derived from an EMBL/GenBank/DDBJ whole genome shotgun (WGS) entry which is preliminary data.</text>
</comment>
<dbReference type="Proteomes" id="UP000490535">
    <property type="component" value="Unassembled WGS sequence"/>
</dbReference>
<name>A0A833UTA9_ACIBZ</name>
<dbReference type="GO" id="GO:0006950">
    <property type="term" value="P:response to stress"/>
    <property type="evidence" value="ECO:0007669"/>
    <property type="project" value="UniProtKB-ARBA"/>
</dbReference>
<protein>
    <recommendedName>
        <fullName evidence="1">SprT-like domain-containing protein</fullName>
    </recommendedName>
</protein>